<proteinExistence type="predicted"/>
<name>A0A1H2BX45_MUCMA</name>
<keyword evidence="1" id="KW-0472">Membrane</keyword>
<dbReference type="AlphaFoldDB" id="A0A1H2BX45"/>
<dbReference type="EMBL" id="LT629740">
    <property type="protein sequence ID" value="SDT62336.1"/>
    <property type="molecule type" value="Genomic_DNA"/>
</dbReference>
<keyword evidence="1" id="KW-1133">Transmembrane helix</keyword>
<reference evidence="2 3" key="1">
    <citation type="submission" date="2016-10" db="EMBL/GenBank/DDBJ databases">
        <authorList>
            <person name="de Groot N.N."/>
        </authorList>
    </citation>
    <scope>NUCLEOTIDE SEQUENCE [LARGE SCALE GENOMIC DNA]</scope>
    <source>
        <strain evidence="2 3">MP1X4</strain>
    </source>
</reference>
<dbReference type="STRING" id="652787.SAMN05216490_4398"/>
<accession>A0A1H2BX45</accession>
<keyword evidence="3" id="KW-1185">Reference proteome</keyword>
<dbReference type="OrthoDB" id="9894726at2"/>
<gene>
    <name evidence="2" type="ORF">SAMN05216490_4398</name>
</gene>
<organism evidence="2 3">
    <name type="scientific">Mucilaginibacter mallensis</name>
    <dbReference type="NCBI Taxonomy" id="652787"/>
    <lineage>
        <taxon>Bacteria</taxon>
        <taxon>Pseudomonadati</taxon>
        <taxon>Bacteroidota</taxon>
        <taxon>Sphingobacteriia</taxon>
        <taxon>Sphingobacteriales</taxon>
        <taxon>Sphingobacteriaceae</taxon>
        <taxon>Mucilaginibacter</taxon>
    </lineage>
</organism>
<evidence type="ECO:0000256" key="1">
    <source>
        <dbReference type="SAM" id="Phobius"/>
    </source>
</evidence>
<feature type="transmembrane region" description="Helical" evidence="1">
    <location>
        <begin position="42"/>
        <end position="60"/>
    </location>
</feature>
<dbReference type="RefSeq" id="WP_091378183.1">
    <property type="nucleotide sequence ID" value="NZ_LT629740.1"/>
</dbReference>
<keyword evidence="1" id="KW-0812">Transmembrane</keyword>
<protein>
    <submittedName>
        <fullName evidence="2">Uncharacterized protein</fullName>
    </submittedName>
</protein>
<sequence>MKVFSDNRKILITQIISYVIFASAILGKNISSIAPILSSYKYFLIVAFFVTQAFMIYFIIQEKKQQAAKNHLEE</sequence>
<dbReference type="Proteomes" id="UP000199679">
    <property type="component" value="Chromosome I"/>
</dbReference>
<evidence type="ECO:0000313" key="2">
    <source>
        <dbReference type="EMBL" id="SDT62336.1"/>
    </source>
</evidence>
<evidence type="ECO:0000313" key="3">
    <source>
        <dbReference type="Proteomes" id="UP000199679"/>
    </source>
</evidence>
<feature type="transmembrane region" description="Helical" evidence="1">
    <location>
        <begin position="12"/>
        <end position="30"/>
    </location>
</feature>